<accession>A0AAF0WQ79</accession>
<proteinExistence type="predicted"/>
<dbReference type="GO" id="GO:0005783">
    <property type="term" value="C:endoplasmic reticulum"/>
    <property type="evidence" value="ECO:0007669"/>
    <property type="project" value="TreeGrafter"/>
</dbReference>
<dbReference type="InterPro" id="IPR042099">
    <property type="entry name" value="ANL_N_sf"/>
</dbReference>
<evidence type="ECO:0000313" key="2">
    <source>
        <dbReference type="Proteomes" id="UP000077755"/>
    </source>
</evidence>
<dbReference type="PANTHER" id="PTHR43272">
    <property type="entry name" value="LONG-CHAIN-FATTY-ACID--COA LIGASE"/>
    <property type="match status" value="1"/>
</dbReference>
<dbReference type="PANTHER" id="PTHR43272:SF77">
    <property type="entry name" value="AMP-DEPENDENT SYNTHETASE_LIGASE, ZINC FINGER, CCHC-TYPE-RELATED"/>
    <property type="match status" value="1"/>
</dbReference>
<dbReference type="GO" id="GO:0004467">
    <property type="term" value="F:long-chain fatty acid-CoA ligase activity"/>
    <property type="evidence" value="ECO:0007669"/>
    <property type="project" value="UniProtKB-ARBA"/>
</dbReference>
<dbReference type="EMBL" id="CP093345">
    <property type="protein sequence ID" value="WOG93309.1"/>
    <property type="molecule type" value="Genomic_DNA"/>
</dbReference>
<dbReference type="GO" id="GO:0016020">
    <property type="term" value="C:membrane"/>
    <property type="evidence" value="ECO:0007669"/>
    <property type="project" value="TreeGrafter"/>
</dbReference>
<keyword evidence="2" id="KW-1185">Reference proteome</keyword>
<dbReference type="PROSITE" id="PS00455">
    <property type="entry name" value="AMP_BINDING"/>
    <property type="match status" value="1"/>
</dbReference>
<dbReference type="InterPro" id="IPR020845">
    <property type="entry name" value="AMP-binding_CS"/>
</dbReference>
<dbReference type="SUPFAM" id="SSF56801">
    <property type="entry name" value="Acetyl-CoA synthetase-like"/>
    <property type="match status" value="1"/>
</dbReference>
<reference evidence="1" key="1">
    <citation type="journal article" date="2016" name="Nat. Genet.">
        <title>A high-quality carrot genome assembly provides new insights into carotenoid accumulation and asterid genome evolution.</title>
        <authorList>
            <person name="Iorizzo M."/>
            <person name="Ellison S."/>
            <person name="Senalik D."/>
            <person name="Zeng P."/>
            <person name="Satapoomin P."/>
            <person name="Huang J."/>
            <person name="Bowman M."/>
            <person name="Iovene M."/>
            <person name="Sanseverino W."/>
            <person name="Cavagnaro P."/>
            <person name="Yildiz M."/>
            <person name="Macko-Podgorni A."/>
            <person name="Moranska E."/>
            <person name="Grzebelus E."/>
            <person name="Grzebelus D."/>
            <person name="Ashrafi H."/>
            <person name="Zheng Z."/>
            <person name="Cheng S."/>
            <person name="Spooner D."/>
            <person name="Van Deynze A."/>
            <person name="Simon P."/>
        </authorList>
    </citation>
    <scope>NUCLEOTIDE SEQUENCE</scope>
    <source>
        <tissue evidence="1">Leaf</tissue>
    </source>
</reference>
<dbReference type="Proteomes" id="UP000077755">
    <property type="component" value="Chromosome 3"/>
</dbReference>
<dbReference type="Gene3D" id="3.40.50.12780">
    <property type="entry name" value="N-terminal domain of ligase-like"/>
    <property type="match status" value="1"/>
</dbReference>
<dbReference type="AlphaFoldDB" id="A0AAF0WQ79"/>
<gene>
    <name evidence="1" type="ORF">DCAR_0312590</name>
</gene>
<evidence type="ECO:0000313" key="1">
    <source>
        <dbReference type="EMBL" id="WOG93309.1"/>
    </source>
</evidence>
<sequence>MSSHFLLLYFAGDDKHIELPMKKNSDICTILYTTGTIGDPKGVLIFNNSIAYIVAAANRFLQGVPEHNVKLLVEDIGVLKPTVLCAVPRILDIIHSVMPNPLKHQSNRTHNVEYHAIHSEHLDYQIQYSPIHPLTPLTHLMFLKAQYPIYSMSQLIAE</sequence>
<reference evidence="1" key="2">
    <citation type="submission" date="2022-03" db="EMBL/GenBank/DDBJ databases">
        <title>Draft title - Genomic analysis of global carrot germplasm unveils the trajectory of domestication and the origin of high carotenoid orange carrot.</title>
        <authorList>
            <person name="Iorizzo M."/>
            <person name="Ellison S."/>
            <person name="Senalik D."/>
            <person name="Macko-Podgorni A."/>
            <person name="Grzebelus D."/>
            <person name="Bostan H."/>
            <person name="Rolling W."/>
            <person name="Curaba J."/>
            <person name="Simon P."/>
        </authorList>
    </citation>
    <scope>NUCLEOTIDE SEQUENCE</scope>
    <source>
        <tissue evidence="1">Leaf</tissue>
    </source>
</reference>
<name>A0AAF0WQ79_DAUCS</name>
<organism evidence="1 2">
    <name type="scientific">Daucus carota subsp. sativus</name>
    <name type="common">Carrot</name>
    <dbReference type="NCBI Taxonomy" id="79200"/>
    <lineage>
        <taxon>Eukaryota</taxon>
        <taxon>Viridiplantae</taxon>
        <taxon>Streptophyta</taxon>
        <taxon>Embryophyta</taxon>
        <taxon>Tracheophyta</taxon>
        <taxon>Spermatophyta</taxon>
        <taxon>Magnoliopsida</taxon>
        <taxon>eudicotyledons</taxon>
        <taxon>Gunneridae</taxon>
        <taxon>Pentapetalae</taxon>
        <taxon>asterids</taxon>
        <taxon>campanulids</taxon>
        <taxon>Apiales</taxon>
        <taxon>Apiaceae</taxon>
        <taxon>Apioideae</taxon>
        <taxon>Scandiceae</taxon>
        <taxon>Daucinae</taxon>
        <taxon>Daucus</taxon>
        <taxon>Daucus sect. Daucus</taxon>
    </lineage>
</organism>
<evidence type="ECO:0008006" key="3">
    <source>
        <dbReference type="Google" id="ProtNLM"/>
    </source>
</evidence>
<protein>
    <recommendedName>
        <fullName evidence="3">4-coumarate--CoA ligase</fullName>
    </recommendedName>
</protein>